<dbReference type="Proteomes" id="UP000790709">
    <property type="component" value="Unassembled WGS sequence"/>
</dbReference>
<keyword evidence="2" id="KW-1185">Reference proteome</keyword>
<protein>
    <submittedName>
        <fullName evidence="1">Uncharacterized protein</fullName>
    </submittedName>
</protein>
<reference evidence="1" key="1">
    <citation type="journal article" date="2021" name="New Phytol.">
        <title>Evolutionary innovations through gain and loss of genes in the ectomycorrhizal Boletales.</title>
        <authorList>
            <person name="Wu G."/>
            <person name="Miyauchi S."/>
            <person name="Morin E."/>
            <person name="Kuo A."/>
            <person name="Drula E."/>
            <person name="Varga T."/>
            <person name="Kohler A."/>
            <person name="Feng B."/>
            <person name="Cao Y."/>
            <person name="Lipzen A."/>
            <person name="Daum C."/>
            <person name="Hundley H."/>
            <person name="Pangilinan J."/>
            <person name="Johnson J."/>
            <person name="Barry K."/>
            <person name="LaButti K."/>
            <person name="Ng V."/>
            <person name="Ahrendt S."/>
            <person name="Min B."/>
            <person name="Choi I.G."/>
            <person name="Park H."/>
            <person name="Plett J.M."/>
            <person name="Magnuson J."/>
            <person name="Spatafora J.W."/>
            <person name="Nagy L.G."/>
            <person name="Henrissat B."/>
            <person name="Grigoriev I.V."/>
            <person name="Yang Z.L."/>
            <person name="Xu J."/>
            <person name="Martin F.M."/>
        </authorList>
    </citation>
    <scope>NUCLEOTIDE SEQUENCE</scope>
    <source>
        <strain evidence="1">KUC20120723A-06</strain>
    </source>
</reference>
<gene>
    <name evidence="1" type="ORF">BV22DRAFT_234608</name>
</gene>
<sequence>MSSLTLEAVSATQKYLYEPNQCLSDPSIVLEAGLSRLMDVIPGPPTVTRTPTWVLFRLPSEPPHKFVGTSVVTDFPPGLLSAAQNFDGWTPLLQGNVPVWSPIIFEVPLQDANGPVKDIERGGFDMTINPRKAGPVMRLIGPGDGTVFFHLGEFLGGIGDIDDTEEVQ</sequence>
<proteinExistence type="predicted"/>
<organism evidence="1 2">
    <name type="scientific">Leucogyrophana mollusca</name>
    <dbReference type="NCBI Taxonomy" id="85980"/>
    <lineage>
        <taxon>Eukaryota</taxon>
        <taxon>Fungi</taxon>
        <taxon>Dikarya</taxon>
        <taxon>Basidiomycota</taxon>
        <taxon>Agaricomycotina</taxon>
        <taxon>Agaricomycetes</taxon>
        <taxon>Agaricomycetidae</taxon>
        <taxon>Boletales</taxon>
        <taxon>Boletales incertae sedis</taxon>
        <taxon>Leucogyrophana</taxon>
    </lineage>
</organism>
<comment type="caution">
    <text evidence="1">The sequence shown here is derived from an EMBL/GenBank/DDBJ whole genome shotgun (WGS) entry which is preliminary data.</text>
</comment>
<evidence type="ECO:0000313" key="2">
    <source>
        <dbReference type="Proteomes" id="UP000790709"/>
    </source>
</evidence>
<name>A0ACB8BRF9_9AGAM</name>
<dbReference type="EMBL" id="MU266358">
    <property type="protein sequence ID" value="KAH7928002.1"/>
    <property type="molecule type" value="Genomic_DNA"/>
</dbReference>
<evidence type="ECO:0000313" key="1">
    <source>
        <dbReference type="EMBL" id="KAH7928002.1"/>
    </source>
</evidence>
<accession>A0ACB8BRF9</accession>